<evidence type="ECO:0000256" key="1">
    <source>
        <dbReference type="ARBA" id="ARBA00004479"/>
    </source>
</evidence>
<evidence type="ECO:0000256" key="4">
    <source>
        <dbReference type="ARBA" id="ARBA00022737"/>
    </source>
</evidence>
<dbReference type="AlphaFoldDB" id="A0AAD3Y6L4"/>
<evidence type="ECO:0000256" key="5">
    <source>
        <dbReference type="ARBA" id="ARBA00023136"/>
    </source>
</evidence>
<dbReference type="EMBL" id="BSYO01000035">
    <property type="protein sequence ID" value="GMH29144.1"/>
    <property type="molecule type" value="Genomic_DNA"/>
</dbReference>
<dbReference type="InterPro" id="IPR032675">
    <property type="entry name" value="LRR_dom_sf"/>
</dbReference>
<proteinExistence type="predicted"/>
<dbReference type="Pfam" id="PF23598">
    <property type="entry name" value="LRR_14"/>
    <property type="match status" value="1"/>
</dbReference>
<comment type="caution">
    <text evidence="8">The sequence shown here is derived from an EMBL/GenBank/DDBJ whole genome shotgun (WGS) entry which is preliminary data.</text>
</comment>
<evidence type="ECO:0000313" key="8">
    <source>
        <dbReference type="EMBL" id="GMH29144.1"/>
    </source>
</evidence>
<evidence type="ECO:0000313" key="9">
    <source>
        <dbReference type="Proteomes" id="UP001279734"/>
    </source>
</evidence>
<keyword evidence="5" id="KW-0472">Membrane</keyword>
<name>A0AAD3Y6L4_NEPGR</name>
<dbReference type="PANTHER" id="PTHR48006:SF60">
    <property type="entry name" value="PROTEIN KINASE DOMAIN-CONTAINING PROTEIN"/>
    <property type="match status" value="1"/>
</dbReference>
<keyword evidence="6" id="KW-0325">Glycoprotein</keyword>
<dbReference type="SUPFAM" id="SSF52058">
    <property type="entry name" value="L domain-like"/>
    <property type="match status" value="1"/>
</dbReference>
<protein>
    <recommendedName>
        <fullName evidence="7">Disease resistance R13L4/SHOC-2-like LRR domain-containing protein</fullName>
    </recommendedName>
</protein>
<accession>A0AAD3Y6L4</accession>
<feature type="domain" description="Disease resistance R13L4/SHOC-2-like LRR" evidence="7">
    <location>
        <begin position="29"/>
        <end position="92"/>
    </location>
</feature>
<comment type="subcellular location">
    <subcellularLocation>
        <location evidence="1">Membrane</location>
        <topology evidence="1">Single-pass type I membrane protein</topology>
    </subcellularLocation>
</comment>
<dbReference type="GO" id="GO:0016020">
    <property type="term" value="C:membrane"/>
    <property type="evidence" value="ECO:0007669"/>
    <property type="project" value="UniProtKB-SubCell"/>
</dbReference>
<evidence type="ECO:0000256" key="3">
    <source>
        <dbReference type="ARBA" id="ARBA00022729"/>
    </source>
</evidence>
<dbReference type="FunFam" id="3.80.10.10:FF:000041">
    <property type="entry name" value="LRR receptor-like serine/threonine-protein kinase ERECTA"/>
    <property type="match status" value="1"/>
</dbReference>
<keyword evidence="2" id="KW-0433">Leucine-rich repeat</keyword>
<dbReference type="InterPro" id="IPR051824">
    <property type="entry name" value="LRR_Rcpt-Like_S/T_Kinase"/>
</dbReference>
<dbReference type="InterPro" id="IPR055414">
    <property type="entry name" value="LRR_R13L4/SHOC2-like"/>
</dbReference>
<organism evidence="8 9">
    <name type="scientific">Nepenthes gracilis</name>
    <name type="common">Slender pitcher plant</name>
    <dbReference type="NCBI Taxonomy" id="150966"/>
    <lineage>
        <taxon>Eukaryota</taxon>
        <taxon>Viridiplantae</taxon>
        <taxon>Streptophyta</taxon>
        <taxon>Embryophyta</taxon>
        <taxon>Tracheophyta</taxon>
        <taxon>Spermatophyta</taxon>
        <taxon>Magnoliopsida</taxon>
        <taxon>eudicotyledons</taxon>
        <taxon>Gunneridae</taxon>
        <taxon>Pentapetalae</taxon>
        <taxon>Caryophyllales</taxon>
        <taxon>Nepenthaceae</taxon>
        <taxon>Nepenthes</taxon>
    </lineage>
</organism>
<evidence type="ECO:0000256" key="6">
    <source>
        <dbReference type="ARBA" id="ARBA00023180"/>
    </source>
</evidence>
<evidence type="ECO:0000256" key="2">
    <source>
        <dbReference type="ARBA" id="ARBA00022614"/>
    </source>
</evidence>
<dbReference type="PANTHER" id="PTHR48006">
    <property type="entry name" value="LEUCINE-RICH REPEAT-CONTAINING PROTEIN DDB_G0281931-RELATED"/>
    <property type="match status" value="1"/>
</dbReference>
<keyword evidence="3" id="KW-0732">Signal</keyword>
<gene>
    <name evidence="8" type="ORF">Nepgr_030987</name>
</gene>
<feature type="non-terminal residue" evidence="8">
    <location>
        <position position="92"/>
    </location>
</feature>
<keyword evidence="4" id="KW-0677">Repeat</keyword>
<evidence type="ECO:0000259" key="7">
    <source>
        <dbReference type="Pfam" id="PF23598"/>
    </source>
</evidence>
<sequence length="92" mass="10065">SDVICNCSFNNCTVCHVTSIKLRDLVPGYVLPAEFGNLLYLQTLDLRKNQLKGALPDSLGNLSSLQTMIISSNNFSGSIPNTFGNLKNLQFL</sequence>
<reference evidence="8" key="1">
    <citation type="submission" date="2023-05" db="EMBL/GenBank/DDBJ databases">
        <title>Nepenthes gracilis genome sequencing.</title>
        <authorList>
            <person name="Fukushima K."/>
        </authorList>
    </citation>
    <scope>NUCLEOTIDE SEQUENCE</scope>
    <source>
        <strain evidence="8">SING2019-196</strain>
    </source>
</reference>
<dbReference type="Proteomes" id="UP001279734">
    <property type="component" value="Unassembled WGS sequence"/>
</dbReference>
<keyword evidence="9" id="KW-1185">Reference proteome</keyword>
<dbReference type="Gene3D" id="3.80.10.10">
    <property type="entry name" value="Ribonuclease Inhibitor"/>
    <property type="match status" value="1"/>
</dbReference>